<keyword evidence="5" id="KW-1185">Reference proteome</keyword>
<proteinExistence type="predicted"/>
<evidence type="ECO:0000313" key="5">
    <source>
        <dbReference type="Proteomes" id="UP001459277"/>
    </source>
</evidence>
<accession>A0AAW2DL29</accession>
<organism evidence="4 5">
    <name type="scientific">Lithocarpus litseifolius</name>
    <dbReference type="NCBI Taxonomy" id="425828"/>
    <lineage>
        <taxon>Eukaryota</taxon>
        <taxon>Viridiplantae</taxon>
        <taxon>Streptophyta</taxon>
        <taxon>Embryophyta</taxon>
        <taxon>Tracheophyta</taxon>
        <taxon>Spermatophyta</taxon>
        <taxon>Magnoliopsida</taxon>
        <taxon>eudicotyledons</taxon>
        <taxon>Gunneridae</taxon>
        <taxon>Pentapetalae</taxon>
        <taxon>rosids</taxon>
        <taxon>fabids</taxon>
        <taxon>Fagales</taxon>
        <taxon>Fagaceae</taxon>
        <taxon>Lithocarpus</taxon>
    </lineage>
</organism>
<dbReference type="AlphaFoldDB" id="A0AAW2DL29"/>
<dbReference type="PANTHER" id="PTHR31286:SF167">
    <property type="entry name" value="OS09G0268800 PROTEIN"/>
    <property type="match status" value="1"/>
</dbReference>
<dbReference type="Pfam" id="PF14392">
    <property type="entry name" value="zf-CCHC_4"/>
    <property type="match status" value="1"/>
</dbReference>
<dbReference type="Proteomes" id="UP001459277">
    <property type="component" value="Unassembled WGS sequence"/>
</dbReference>
<feature type="region of interest" description="Disordered" evidence="1">
    <location>
        <begin position="255"/>
        <end position="296"/>
    </location>
</feature>
<evidence type="ECO:0000256" key="1">
    <source>
        <dbReference type="SAM" id="MobiDB-lite"/>
    </source>
</evidence>
<feature type="domain" description="Zinc knuckle CX2CX4HX4C" evidence="3">
    <location>
        <begin position="169"/>
        <end position="215"/>
    </location>
</feature>
<feature type="domain" description="DUF4283" evidence="2">
    <location>
        <begin position="34"/>
        <end position="107"/>
    </location>
</feature>
<feature type="region of interest" description="Disordered" evidence="1">
    <location>
        <begin position="421"/>
        <end position="464"/>
    </location>
</feature>
<dbReference type="InterPro" id="IPR025836">
    <property type="entry name" value="Zn_knuckle_CX2CX4HX4C"/>
</dbReference>
<dbReference type="InterPro" id="IPR025558">
    <property type="entry name" value="DUF4283"/>
</dbReference>
<comment type="caution">
    <text evidence="4">The sequence shown here is derived from an EMBL/GenBank/DDBJ whole genome shotgun (WGS) entry which is preliminary data.</text>
</comment>
<feature type="compositionally biased region" description="Basic and acidic residues" evidence="1">
    <location>
        <begin position="255"/>
        <end position="273"/>
    </location>
</feature>
<evidence type="ECO:0008006" key="6">
    <source>
        <dbReference type="Google" id="ProtNLM"/>
    </source>
</evidence>
<dbReference type="PANTHER" id="PTHR31286">
    <property type="entry name" value="GLYCINE-RICH CELL WALL STRUCTURAL PROTEIN 1.8-LIKE"/>
    <property type="match status" value="1"/>
</dbReference>
<gene>
    <name evidence="4" type="ORF">SO802_004859</name>
</gene>
<reference evidence="4 5" key="1">
    <citation type="submission" date="2024-01" db="EMBL/GenBank/DDBJ databases">
        <title>A telomere-to-telomere, gap-free genome of sweet tea (Lithocarpus litseifolius).</title>
        <authorList>
            <person name="Zhou J."/>
        </authorList>
    </citation>
    <scope>NUCLEOTIDE SEQUENCE [LARGE SCALE GENOMIC DNA]</scope>
    <source>
        <strain evidence="4">Zhou-2022a</strain>
        <tissue evidence="4">Leaf</tissue>
    </source>
</reference>
<evidence type="ECO:0000259" key="3">
    <source>
        <dbReference type="Pfam" id="PF14392"/>
    </source>
</evidence>
<dbReference type="Gene3D" id="3.60.10.10">
    <property type="entry name" value="Endonuclease/exonuclease/phosphatase"/>
    <property type="match status" value="1"/>
</dbReference>
<dbReference type="EMBL" id="JAZDWU010000002">
    <property type="protein sequence ID" value="KAL0009751.1"/>
    <property type="molecule type" value="Genomic_DNA"/>
</dbReference>
<evidence type="ECO:0000313" key="4">
    <source>
        <dbReference type="EMBL" id="KAL0009751.1"/>
    </source>
</evidence>
<dbReference type="SUPFAM" id="SSF56219">
    <property type="entry name" value="DNase I-like"/>
    <property type="match status" value="1"/>
</dbReference>
<name>A0AAW2DL29_9ROSI</name>
<evidence type="ECO:0000259" key="2">
    <source>
        <dbReference type="Pfam" id="PF14111"/>
    </source>
</evidence>
<sequence>MEAITSKCVNLKLSEREGSEVDLALPGVDQGLVLAGKFCTKRRVNLEAAGRALRSVWRIKKDFEVSDMGENRVLFLFRDKEDLDRVLLQGPWSFDKYILLLHKLEVGESVTSLLFHKAAFWVQIHGLPTLSQTREASLRIGGSLGKVERVDVGDKGFSLGYYLRIRVTMDISQPLCRGRMVRLGGSEARWVEFKYERLSVFCYLCVKIDHDEKDCIDWIRSADAITLKDKQYGSWLRAVPDRLQKPPVVLVQREWESDRHGQPGEKQAAREQQDPPQTADSARRSPASAKLATNHEEADVEGLIVESARIKEKMTGCNGKCDFKNQLREIDAEISGNADMGCNVDIADSERFRENIKTIEHHKETLGKGDLLQRLGYGLLCNGLQAVTGQNENHVISNDPKANLTQMQDLQAFHVGPTNLALNGKGSNKSCKSPTRGRPQAHATTSGKGKVGLRIPTGQKESAKEDVNRMEVEEMNLGPKRKLQAPLSEVKDNMEVGKKIKLDEEVDEMAEIKSKLKRRQCMIVPSVRRSGGLVLFWKDSLSVDVQTYSPNHIDAVITEEDGNKKWRFTGLYGHPKTSKREESWRLLVNLSTRSDLPWVCMGDFNEIRHRGEKEGGGDRPEWQMRAFSLAINKSKLRDMGCVGPEFYLEQTIGCSWTGS</sequence>
<protein>
    <recommendedName>
        <fullName evidence="6">DUF4283 domain-containing protein</fullName>
    </recommendedName>
</protein>
<dbReference type="InterPro" id="IPR040256">
    <property type="entry name" value="At4g02000-like"/>
</dbReference>
<dbReference type="Pfam" id="PF14111">
    <property type="entry name" value="DUF4283"/>
    <property type="match status" value="1"/>
</dbReference>
<dbReference type="InterPro" id="IPR036691">
    <property type="entry name" value="Endo/exonu/phosph_ase_sf"/>
</dbReference>